<keyword evidence="4" id="KW-1185">Reference proteome</keyword>
<dbReference type="EMBL" id="QEAN01000172">
    <property type="protein sequence ID" value="TPX44422.1"/>
    <property type="molecule type" value="Genomic_DNA"/>
</dbReference>
<reference evidence="3 4" key="1">
    <citation type="journal article" date="2019" name="Sci. Rep.">
        <title>Comparative genomics of chytrid fungi reveal insights into the obligate biotrophic and pathogenic lifestyle of Synchytrium endobioticum.</title>
        <authorList>
            <person name="van de Vossenberg B.T.L.H."/>
            <person name="Warris S."/>
            <person name="Nguyen H.D.T."/>
            <person name="van Gent-Pelzer M.P.E."/>
            <person name="Joly D.L."/>
            <person name="van de Geest H.C."/>
            <person name="Bonants P.J.M."/>
            <person name="Smith D.S."/>
            <person name="Levesque C.A."/>
            <person name="van der Lee T.A.J."/>
        </authorList>
    </citation>
    <scope>NUCLEOTIDE SEQUENCE [LARGE SCALE GENOMIC DNA]</scope>
    <source>
        <strain evidence="3 4">MB42</strain>
    </source>
</reference>
<feature type="region of interest" description="Disordered" evidence="2">
    <location>
        <begin position="26"/>
        <end position="50"/>
    </location>
</feature>
<feature type="compositionally biased region" description="Basic and acidic residues" evidence="2">
    <location>
        <begin position="32"/>
        <end position="50"/>
    </location>
</feature>
<dbReference type="VEuPathDB" id="FungiDB:SeMB42_g04337"/>
<feature type="compositionally biased region" description="Polar residues" evidence="2">
    <location>
        <begin position="1030"/>
        <end position="1041"/>
    </location>
</feature>
<feature type="region of interest" description="Disordered" evidence="2">
    <location>
        <begin position="564"/>
        <end position="597"/>
    </location>
</feature>
<feature type="compositionally biased region" description="Basic and acidic residues" evidence="2">
    <location>
        <begin position="581"/>
        <end position="590"/>
    </location>
</feature>
<dbReference type="STRING" id="286115.A0A507CZ17"/>
<proteinExistence type="predicted"/>
<dbReference type="PANTHER" id="PTHR47563">
    <property type="entry name" value="PROTEIN FMP25, MITOCHONDRIAL"/>
    <property type="match status" value="1"/>
</dbReference>
<feature type="region of interest" description="Disordered" evidence="2">
    <location>
        <begin position="1021"/>
        <end position="1041"/>
    </location>
</feature>
<comment type="caution">
    <text evidence="3">The sequence shown here is derived from an EMBL/GenBank/DDBJ whole genome shotgun (WGS) entry which is preliminary data.</text>
</comment>
<organism evidence="3 4">
    <name type="scientific">Synchytrium endobioticum</name>
    <dbReference type="NCBI Taxonomy" id="286115"/>
    <lineage>
        <taxon>Eukaryota</taxon>
        <taxon>Fungi</taxon>
        <taxon>Fungi incertae sedis</taxon>
        <taxon>Chytridiomycota</taxon>
        <taxon>Chytridiomycota incertae sedis</taxon>
        <taxon>Chytridiomycetes</taxon>
        <taxon>Synchytriales</taxon>
        <taxon>Synchytriaceae</taxon>
        <taxon>Synchytrium</taxon>
    </lineage>
</organism>
<feature type="repeat" description="RCC1" evidence="1">
    <location>
        <begin position="276"/>
        <end position="340"/>
    </location>
</feature>
<feature type="compositionally biased region" description="Polar residues" evidence="2">
    <location>
        <begin position="1239"/>
        <end position="1273"/>
    </location>
</feature>
<dbReference type="PANTHER" id="PTHR47563:SF1">
    <property type="entry name" value="PROTEIN FMP25, MITOCHONDRIAL"/>
    <property type="match status" value="1"/>
</dbReference>
<dbReference type="PROSITE" id="PS00626">
    <property type="entry name" value="RCC1_2"/>
    <property type="match status" value="1"/>
</dbReference>
<accession>A0A507CZ17</accession>
<evidence type="ECO:0000313" key="4">
    <source>
        <dbReference type="Proteomes" id="UP000317494"/>
    </source>
</evidence>
<dbReference type="InterPro" id="IPR009091">
    <property type="entry name" value="RCC1/BLIP-II"/>
</dbReference>
<dbReference type="GO" id="GO:0034551">
    <property type="term" value="P:mitochondrial respiratory chain complex III assembly"/>
    <property type="evidence" value="ECO:0007669"/>
    <property type="project" value="TreeGrafter"/>
</dbReference>
<dbReference type="InterPro" id="IPR053245">
    <property type="entry name" value="MitoProcess-Associated"/>
</dbReference>
<evidence type="ECO:0000256" key="2">
    <source>
        <dbReference type="SAM" id="MobiDB-lite"/>
    </source>
</evidence>
<dbReference type="InterPro" id="IPR000408">
    <property type="entry name" value="Reg_chr_condens"/>
</dbReference>
<sequence>MLLRAHRPICRYRTIRHPIRRLSAPAATPRKPFVDKHGSTPSARDCRHDHPYFPKTPTSYKLAFVGISTALGLVTLWAANKVAFADNDENTTIIGDAGDIITGQNVQVSASRSRAGVWVLGTNAKSVVGEGSSTFKGWRFLKYFDGMVLRHMAIGDHGAAITQDGDLIQFGYGQPPRVTIRGKDLLQVAVAKDYVVALSRDGDCCVIPAQPQKQQEIINIREKLRAQGKWKDEAGWFWTASNKDEAQTKLILPPNGGKITSVAAGTNHVVVTSNKGRIYSLALNDNGNKNAQLGLGHTVPPSVTVQDPSVPAVKFTEVPLIDNCSSVTCGDEHTLVLTKDGRVFAFGSNHVGQLGLGTYGEGSLIAPAPVEVSTLWSRISKTAKPLDAKAYLLGAGGNTSIFVTERPGNVDVLSAGNGLNGQLGNGQYAHAQYVPAKVKQLSGLIEYDEVRRKSQPIKISQLSCSSTHCAAVLDTVNHDLYGRDVLVWGLNKDFQLGTGNRSSSAEPVYPYSYDYNVADTPQTDVDTTLCRLHIASEGRVKSGSGKTVNAKQEERNCVQMLDPATRNESAHDSCQGPAPTEDLRDAKDIRGPASLPNVQPVAKELEPSGNTNVHSNDRSFLPTRRPRNIKMELPDAIWERIFLFVAAEKDSLGSMQAIVLTNRSWRNIIQEPQFRAAYLLQKSCVHLAFYDAFKTRPSLLNMEVADAMLRMGCFLPKYFVEFVYRFHESTRNMSSAHPSLKSRLSDETVQLLVAHAYKTYGDTVDTTLGDKYSAETSDVALFDDCFGFATPDVTKIKELVDVHHFVPALASPTSADEWEVHWSNMIKLCRVNPSLGVFLAGHSGKDRPYVNDAMLSGALRNPKTTREYFSELLSLGYKLTPSSIEDILASTRYPIHDISYALEILRHFSPSEELIMIAERSLARLLKEATPIALRAADFIITELKVSEDGVMRALLVDTKSTQCRKAQPELVFATKLGKSTHRLKDGLWQLILGRYGADNVMTAACLQDLVVGGNGGGAQAPVKERSLNDSHSFNGPSNDTAYVHSANSVNDIDGEEDGPARDSIATLLESGVAIDPSMFGAVAQAVLVTKKCRPRFLDFLSRVEQTLAGCSLINLPPAPASMDENNKLNGDATKTRLARVRWTAALRRYVSDDPTWRQVAQVTPAHPPQGWRGYADQALRMLELPEYTRQMAEVRRFYREVEALFDELPEAANRIGTTTGTWEGPFTRWRNQLQWTTTHGLLPPSQNSSGSAAPSVEATSRRSSMGSGTISPPLSPGASGRKSDLIGSVRDSIGLIGFSAISEYVCEMPSVFNGSKP</sequence>
<dbReference type="Proteomes" id="UP000317494">
    <property type="component" value="Unassembled WGS sequence"/>
</dbReference>
<feature type="region of interest" description="Disordered" evidence="2">
    <location>
        <begin position="1239"/>
        <end position="1284"/>
    </location>
</feature>
<dbReference type="Gene3D" id="2.130.10.30">
    <property type="entry name" value="Regulator of chromosome condensation 1/beta-lactamase-inhibitor protein II"/>
    <property type="match status" value="1"/>
</dbReference>
<dbReference type="PROSITE" id="PS50012">
    <property type="entry name" value="RCC1_3"/>
    <property type="match status" value="3"/>
</dbReference>
<feature type="repeat" description="RCC1" evidence="1">
    <location>
        <begin position="341"/>
        <end position="406"/>
    </location>
</feature>
<dbReference type="Pfam" id="PF00415">
    <property type="entry name" value="RCC1"/>
    <property type="match status" value="1"/>
</dbReference>
<dbReference type="SUPFAM" id="SSF50985">
    <property type="entry name" value="RCC1/BLIP-II"/>
    <property type="match status" value="1"/>
</dbReference>
<gene>
    <name evidence="3" type="ORF">SeMB42_g04337</name>
</gene>
<evidence type="ECO:0000256" key="1">
    <source>
        <dbReference type="PROSITE-ProRule" id="PRU00235"/>
    </source>
</evidence>
<dbReference type="GO" id="GO:0005743">
    <property type="term" value="C:mitochondrial inner membrane"/>
    <property type="evidence" value="ECO:0007669"/>
    <property type="project" value="TreeGrafter"/>
</dbReference>
<protein>
    <submittedName>
        <fullName evidence="3">Uncharacterized protein</fullName>
    </submittedName>
</protein>
<feature type="repeat" description="RCC1" evidence="1">
    <location>
        <begin position="410"/>
        <end position="475"/>
    </location>
</feature>
<name>A0A507CZ17_9FUNG</name>
<dbReference type="Pfam" id="PF13540">
    <property type="entry name" value="RCC1_2"/>
    <property type="match status" value="1"/>
</dbReference>
<evidence type="ECO:0000313" key="3">
    <source>
        <dbReference type="EMBL" id="TPX44422.1"/>
    </source>
</evidence>